<gene>
    <name evidence="2" type="ORF">LVIROSA_LOCUS171</name>
</gene>
<evidence type="ECO:0000313" key="2">
    <source>
        <dbReference type="EMBL" id="CAH1412133.1"/>
    </source>
</evidence>
<sequence length="85" mass="9201">MVGPFHCFIDVVDCAAAVLITGEASVRVQPGGRGEASRTRPAAVSPSPPMSQPSVYFLHRCFRFSTFFIFMSEDASRLNSQGNCS</sequence>
<name>A0AAU9L8I0_9ASTR</name>
<comment type="caution">
    <text evidence="2">The sequence shown here is derived from an EMBL/GenBank/DDBJ whole genome shotgun (WGS) entry which is preliminary data.</text>
</comment>
<dbReference type="EMBL" id="CAKMRJ010000001">
    <property type="protein sequence ID" value="CAH1412133.1"/>
    <property type="molecule type" value="Genomic_DNA"/>
</dbReference>
<feature type="region of interest" description="Disordered" evidence="1">
    <location>
        <begin position="29"/>
        <end position="50"/>
    </location>
</feature>
<evidence type="ECO:0000256" key="1">
    <source>
        <dbReference type="SAM" id="MobiDB-lite"/>
    </source>
</evidence>
<keyword evidence="3" id="KW-1185">Reference proteome</keyword>
<accession>A0AAU9L8I0</accession>
<dbReference type="AlphaFoldDB" id="A0AAU9L8I0"/>
<reference evidence="2 3" key="1">
    <citation type="submission" date="2022-01" db="EMBL/GenBank/DDBJ databases">
        <authorList>
            <person name="Xiong W."/>
            <person name="Schranz E."/>
        </authorList>
    </citation>
    <scope>NUCLEOTIDE SEQUENCE [LARGE SCALE GENOMIC DNA]</scope>
</reference>
<organism evidence="2 3">
    <name type="scientific">Lactuca virosa</name>
    <dbReference type="NCBI Taxonomy" id="75947"/>
    <lineage>
        <taxon>Eukaryota</taxon>
        <taxon>Viridiplantae</taxon>
        <taxon>Streptophyta</taxon>
        <taxon>Embryophyta</taxon>
        <taxon>Tracheophyta</taxon>
        <taxon>Spermatophyta</taxon>
        <taxon>Magnoliopsida</taxon>
        <taxon>eudicotyledons</taxon>
        <taxon>Gunneridae</taxon>
        <taxon>Pentapetalae</taxon>
        <taxon>asterids</taxon>
        <taxon>campanulids</taxon>
        <taxon>Asterales</taxon>
        <taxon>Asteraceae</taxon>
        <taxon>Cichorioideae</taxon>
        <taxon>Cichorieae</taxon>
        <taxon>Lactucinae</taxon>
        <taxon>Lactuca</taxon>
    </lineage>
</organism>
<protein>
    <submittedName>
        <fullName evidence="2">Uncharacterized protein</fullName>
    </submittedName>
</protein>
<dbReference type="Proteomes" id="UP001157418">
    <property type="component" value="Unassembled WGS sequence"/>
</dbReference>
<proteinExistence type="predicted"/>
<evidence type="ECO:0000313" key="3">
    <source>
        <dbReference type="Proteomes" id="UP001157418"/>
    </source>
</evidence>